<keyword evidence="2" id="KW-1185">Reference proteome</keyword>
<proteinExistence type="predicted"/>
<dbReference type="Proteomes" id="UP001237642">
    <property type="component" value="Unassembled WGS sequence"/>
</dbReference>
<evidence type="ECO:0000313" key="2">
    <source>
        <dbReference type="Proteomes" id="UP001237642"/>
    </source>
</evidence>
<name>A0AAD8HSG9_9APIA</name>
<gene>
    <name evidence="1" type="ORF">POM88_037729</name>
</gene>
<evidence type="ECO:0000313" key="1">
    <source>
        <dbReference type="EMBL" id="KAK1371637.1"/>
    </source>
</evidence>
<reference evidence="1" key="1">
    <citation type="submission" date="2023-02" db="EMBL/GenBank/DDBJ databases">
        <title>Genome of toxic invasive species Heracleum sosnowskyi carries increased number of genes despite the absence of recent whole-genome duplications.</title>
        <authorList>
            <person name="Schelkunov M."/>
            <person name="Shtratnikova V."/>
            <person name="Makarenko M."/>
            <person name="Klepikova A."/>
            <person name="Omelchenko D."/>
            <person name="Novikova G."/>
            <person name="Obukhova E."/>
            <person name="Bogdanov V."/>
            <person name="Penin A."/>
            <person name="Logacheva M."/>
        </authorList>
    </citation>
    <scope>NUCLEOTIDE SEQUENCE</scope>
    <source>
        <strain evidence="1">Hsosn_3</strain>
        <tissue evidence="1">Leaf</tissue>
    </source>
</reference>
<dbReference type="EMBL" id="JAUIZM010000008">
    <property type="protein sequence ID" value="KAK1371637.1"/>
    <property type="molecule type" value="Genomic_DNA"/>
</dbReference>
<reference evidence="1" key="2">
    <citation type="submission" date="2023-05" db="EMBL/GenBank/DDBJ databases">
        <authorList>
            <person name="Schelkunov M.I."/>
        </authorList>
    </citation>
    <scope>NUCLEOTIDE SEQUENCE</scope>
    <source>
        <strain evidence="1">Hsosn_3</strain>
        <tissue evidence="1">Leaf</tissue>
    </source>
</reference>
<organism evidence="1 2">
    <name type="scientific">Heracleum sosnowskyi</name>
    <dbReference type="NCBI Taxonomy" id="360622"/>
    <lineage>
        <taxon>Eukaryota</taxon>
        <taxon>Viridiplantae</taxon>
        <taxon>Streptophyta</taxon>
        <taxon>Embryophyta</taxon>
        <taxon>Tracheophyta</taxon>
        <taxon>Spermatophyta</taxon>
        <taxon>Magnoliopsida</taxon>
        <taxon>eudicotyledons</taxon>
        <taxon>Gunneridae</taxon>
        <taxon>Pentapetalae</taxon>
        <taxon>asterids</taxon>
        <taxon>campanulids</taxon>
        <taxon>Apiales</taxon>
        <taxon>Apiaceae</taxon>
        <taxon>Apioideae</taxon>
        <taxon>apioid superclade</taxon>
        <taxon>Tordylieae</taxon>
        <taxon>Tordyliinae</taxon>
        <taxon>Heracleum</taxon>
    </lineage>
</organism>
<protein>
    <submittedName>
        <fullName evidence="1">Uncharacterized protein</fullName>
    </submittedName>
</protein>
<comment type="caution">
    <text evidence="1">The sequence shown here is derived from an EMBL/GenBank/DDBJ whole genome shotgun (WGS) entry which is preliminary data.</text>
</comment>
<accession>A0AAD8HSG9</accession>
<dbReference type="AlphaFoldDB" id="A0AAD8HSG9"/>
<sequence length="122" mass="14332">MRSTNKSCLKSQVKFINLIDNDCPRLNSSVVVRTPRFFKWSHRPGEVTFIPRIIGGFRIKKIKRNPRLSQAQLQALKKTKRPNQKPRLSGFFQAQLRMMKGLQVVGKEEDDPQYNRKRMFLS</sequence>